<organism evidence="1 2">
    <name type="scientific">Acrobeloides nanus</name>
    <dbReference type="NCBI Taxonomy" id="290746"/>
    <lineage>
        <taxon>Eukaryota</taxon>
        <taxon>Metazoa</taxon>
        <taxon>Ecdysozoa</taxon>
        <taxon>Nematoda</taxon>
        <taxon>Chromadorea</taxon>
        <taxon>Rhabditida</taxon>
        <taxon>Tylenchina</taxon>
        <taxon>Cephalobomorpha</taxon>
        <taxon>Cephaloboidea</taxon>
        <taxon>Cephalobidae</taxon>
        <taxon>Acrobeloides</taxon>
    </lineage>
</organism>
<name>A0A914EA35_9BILA</name>
<evidence type="ECO:0000313" key="1">
    <source>
        <dbReference type="Proteomes" id="UP000887540"/>
    </source>
</evidence>
<dbReference type="Proteomes" id="UP000887540">
    <property type="component" value="Unplaced"/>
</dbReference>
<reference evidence="2" key="1">
    <citation type="submission" date="2022-11" db="UniProtKB">
        <authorList>
            <consortium name="WormBaseParasite"/>
        </authorList>
    </citation>
    <scope>IDENTIFICATION</scope>
</reference>
<dbReference type="WBParaSite" id="ACRNAN_scaffold6601.g23496.t1">
    <property type="protein sequence ID" value="ACRNAN_scaffold6601.g23496.t1"/>
    <property type="gene ID" value="ACRNAN_scaffold6601.g23496"/>
</dbReference>
<protein>
    <submittedName>
        <fullName evidence="2">Uncharacterized protein</fullName>
    </submittedName>
</protein>
<dbReference type="AlphaFoldDB" id="A0A914EA35"/>
<sequence>MIGLYNPSKNNNATYIWLDGTAFDYQDFGTVSGTYAPTNNGPDSVSGIMQSINDSTYGPYNGQWMIFSTYITGLIGICQVNISAI</sequence>
<proteinExistence type="predicted"/>
<evidence type="ECO:0000313" key="2">
    <source>
        <dbReference type="WBParaSite" id="ACRNAN_scaffold6601.g23496.t1"/>
    </source>
</evidence>
<accession>A0A914EA35</accession>
<keyword evidence="1" id="KW-1185">Reference proteome</keyword>